<feature type="domain" description="GAG-pre-integrase" evidence="5">
    <location>
        <begin position="583"/>
        <end position="655"/>
    </location>
</feature>
<dbReference type="InterPro" id="IPR012337">
    <property type="entry name" value="RNaseH-like_sf"/>
</dbReference>
<dbReference type="InterPro" id="IPR036397">
    <property type="entry name" value="RNaseH_sf"/>
</dbReference>
<dbReference type="InterPro" id="IPR039537">
    <property type="entry name" value="Retrotran_Ty1/copia-like"/>
</dbReference>
<keyword evidence="1" id="KW-0479">Metal-binding</keyword>
<dbReference type="InterPro" id="IPR025724">
    <property type="entry name" value="GAG-pre-integrase_dom"/>
</dbReference>
<keyword evidence="2" id="KW-0378">Hydrolase</keyword>
<name>A0A699GZ08_TANCI</name>
<feature type="region of interest" description="Disordered" evidence="3">
    <location>
        <begin position="300"/>
        <end position="324"/>
    </location>
</feature>
<dbReference type="PANTHER" id="PTHR42648:SF18">
    <property type="entry name" value="RETROTRANSPOSON, UNCLASSIFIED-LIKE PROTEIN"/>
    <property type="match status" value="1"/>
</dbReference>
<evidence type="ECO:0000256" key="2">
    <source>
        <dbReference type="ARBA" id="ARBA00022801"/>
    </source>
</evidence>
<dbReference type="InterPro" id="IPR057670">
    <property type="entry name" value="SH3_retrovirus"/>
</dbReference>
<dbReference type="PANTHER" id="PTHR42648">
    <property type="entry name" value="TRANSPOSASE, PUTATIVE-RELATED"/>
    <property type="match status" value="1"/>
</dbReference>
<comment type="caution">
    <text evidence="7">The sequence shown here is derived from an EMBL/GenBank/DDBJ whole genome shotgun (WGS) entry which is preliminary data.</text>
</comment>
<evidence type="ECO:0000259" key="4">
    <source>
        <dbReference type="Pfam" id="PF07727"/>
    </source>
</evidence>
<feature type="non-terminal residue" evidence="7">
    <location>
        <position position="1"/>
    </location>
</feature>
<organism evidence="7">
    <name type="scientific">Tanacetum cinerariifolium</name>
    <name type="common">Dalmatian daisy</name>
    <name type="synonym">Chrysanthemum cinerariifolium</name>
    <dbReference type="NCBI Taxonomy" id="118510"/>
    <lineage>
        <taxon>Eukaryota</taxon>
        <taxon>Viridiplantae</taxon>
        <taxon>Streptophyta</taxon>
        <taxon>Embryophyta</taxon>
        <taxon>Tracheophyta</taxon>
        <taxon>Spermatophyta</taxon>
        <taxon>Magnoliopsida</taxon>
        <taxon>eudicotyledons</taxon>
        <taxon>Gunneridae</taxon>
        <taxon>Pentapetalae</taxon>
        <taxon>asterids</taxon>
        <taxon>campanulids</taxon>
        <taxon>Asterales</taxon>
        <taxon>Asteraceae</taxon>
        <taxon>Asteroideae</taxon>
        <taxon>Anthemideae</taxon>
        <taxon>Anthemidinae</taxon>
        <taxon>Tanacetum</taxon>
    </lineage>
</organism>
<feature type="domain" description="Reverse transcriptase Ty1/copia-type" evidence="4">
    <location>
        <begin position="980"/>
        <end position="1144"/>
    </location>
</feature>
<accession>A0A699GZ08</accession>
<dbReference type="GO" id="GO:0046872">
    <property type="term" value="F:metal ion binding"/>
    <property type="evidence" value="ECO:0007669"/>
    <property type="project" value="UniProtKB-KW"/>
</dbReference>
<dbReference type="Pfam" id="PF07727">
    <property type="entry name" value="RVT_2"/>
    <property type="match status" value="1"/>
</dbReference>
<dbReference type="GO" id="GO:0016787">
    <property type="term" value="F:hydrolase activity"/>
    <property type="evidence" value="ECO:0007669"/>
    <property type="project" value="UniProtKB-KW"/>
</dbReference>
<proteinExistence type="predicted"/>
<feature type="domain" description="Retroviral polymerase SH3-like" evidence="6">
    <location>
        <begin position="774"/>
        <end position="814"/>
    </location>
</feature>
<reference evidence="7" key="1">
    <citation type="journal article" date="2019" name="Sci. Rep.">
        <title>Draft genome of Tanacetum cinerariifolium, the natural source of mosquito coil.</title>
        <authorList>
            <person name="Yamashiro T."/>
            <person name="Shiraishi A."/>
            <person name="Satake H."/>
            <person name="Nakayama K."/>
        </authorList>
    </citation>
    <scope>NUCLEOTIDE SEQUENCE</scope>
</reference>
<dbReference type="InterPro" id="IPR013103">
    <property type="entry name" value="RVT_2"/>
</dbReference>
<dbReference type="Pfam" id="PF13976">
    <property type="entry name" value="gag_pre-integrs"/>
    <property type="match status" value="1"/>
</dbReference>
<dbReference type="Gene3D" id="3.30.420.10">
    <property type="entry name" value="Ribonuclease H-like superfamily/Ribonuclease H"/>
    <property type="match status" value="1"/>
</dbReference>
<dbReference type="GO" id="GO:0003676">
    <property type="term" value="F:nucleic acid binding"/>
    <property type="evidence" value="ECO:0007669"/>
    <property type="project" value="InterPro"/>
</dbReference>
<evidence type="ECO:0000259" key="5">
    <source>
        <dbReference type="Pfam" id="PF13976"/>
    </source>
</evidence>
<sequence>PKEELVVEEPLEEPKEKGKLEESVKAELDLLYHARSRPGPAKLGKENEVNILKSIDEGPFQMGTFRETLAEGDEGALHLGPERPRVYSNLSSKEKKRCNADVWATNILLEGSELTKEDRKSKLYDDFEHFHQNKGETIHDYYVRFSKLINDMRFVTAVKLNRGLRDSTYDQLYAYLKQHEAHANENKMMLDRFTQYTIDPLALMSNVSHQWYFSQSSTTLPSTHAQPHLADNTHLDSRLSPIDNLIKNLTNTLSLLTQSYKTYLPQTNNQLRTSSNIKNQATLQDGRVVVQIVEGRLNRGQGNNARETSAAGYKGAQNRVGNTNPSQARQIKCYNCNGIGHIENEVALDEKQLLFITGGQDNVDDDVDEQPVQDLALNMDNAFQADEFDAFDSDVDEAPTAQTMFMEYLSFVDPICNEASPSYDSDILSKVHDHDNYEDAVCELHVVHEMHDHVQPNCVVNSNAEYTSDSNRMISYTDRPLVFRLRLLKIMTRDRSRLRNFIKKFTGTVRFRNDHFGAIIGYGDYVIGDNVISRVYYVEGLGHNLFFVGQFCDSNLEVAFRKHACYVLYTDRVKLIKVSISSNLYTISVKDMLKSYPICLLYKAFKNKSWLWHRCFNHMNFDTINDLARKDLVRVLPKLKFKKDHLCSACQLGKSKKHTHKTKAKNTNLEVLNTLHMDLCRPMQVQIINGKKYILVIIDDYSTFTWVKFLRSKDETTEFAIKFLKQIQQNGIFERRNHTLVEATRTMLIFSKALMFLWAEAPDLNFLRVFGAFCYLTNDSEDLGKLQQTANIGIFVGYAPSKKDYRIYNKRTQRPTPLLFMPGHISLGLVPNLVPAAPYVPPTNKELEILFQPMFDEYLEPPRVERPVSPAIAVPVPVILGGTPSSTAIDQDTPSPSQSLSSLALQSPCSHHDVAAGSTSIEYNPLTPVDNDPFVNVFALKHPRMLVQRNQLMPLNYIIISENSARIARLIISLATPLGQLVAKGYHQEEGIDFRESFAPVAHIEAIRIFIANATNKNMTIYHMDVKTTFLNGELKEKVYVSQPEGFVDPDHPMHVYHLKKALYGLKQALRAWYDTLLRFLLNNNFSKGAVDPTLFTWKTRKHILLVQIYVDDIIFASTDPKARDIFSNEMSSKFQMLIMGQMSFS</sequence>
<protein>
    <submittedName>
        <fullName evidence="7">Retrovirus-related Pol polyprotein from transposon TNT 1-94</fullName>
    </submittedName>
</protein>
<dbReference type="EMBL" id="BKCJ010077708">
    <property type="protein sequence ID" value="GEW86639.1"/>
    <property type="molecule type" value="Genomic_DNA"/>
</dbReference>
<evidence type="ECO:0000313" key="7">
    <source>
        <dbReference type="EMBL" id="GEW86639.1"/>
    </source>
</evidence>
<evidence type="ECO:0000256" key="1">
    <source>
        <dbReference type="ARBA" id="ARBA00022723"/>
    </source>
</evidence>
<dbReference type="Pfam" id="PF25597">
    <property type="entry name" value="SH3_retrovirus"/>
    <property type="match status" value="1"/>
</dbReference>
<evidence type="ECO:0000259" key="6">
    <source>
        <dbReference type="Pfam" id="PF25597"/>
    </source>
</evidence>
<gene>
    <name evidence="7" type="ORF">Tci_258615</name>
</gene>
<dbReference type="SUPFAM" id="SSF53098">
    <property type="entry name" value="Ribonuclease H-like"/>
    <property type="match status" value="1"/>
</dbReference>
<evidence type="ECO:0000256" key="3">
    <source>
        <dbReference type="SAM" id="MobiDB-lite"/>
    </source>
</evidence>
<dbReference type="AlphaFoldDB" id="A0A699GZ08"/>